<gene>
    <name evidence="1" type="ORF">VCO01S_24640</name>
</gene>
<keyword evidence="2" id="KW-1185">Reference proteome</keyword>
<reference evidence="1 2" key="1">
    <citation type="submission" date="2019-06" db="EMBL/GenBank/DDBJ databases">
        <title>Whole genome shotgun sequence of Vibrio comitans NBRC 102076.</title>
        <authorList>
            <person name="Hosoyama A."/>
            <person name="Uohara A."/>
            <person name="Ohji S."/>
            <person name="Ichikawa N."/>
        </authorList>
    </citation>
    <scope>NUCLEOTIDE SEQUENCE [LARGE SCALE GENOMIC DNA]</scope>
    <source>
        <strain evidence="1 2">NBRC 102076</strain>
    </source>
</reference>
<evidence type="ECO:0000313" key="1">
    <source>
        <dbReference type="EMBL" id="GEA61271.1"/>
    </source>
</evidence>
<accession>A0A4Y3IP47</accession>
<name>A0A4Y3IP47_9VIBR</name>
<sequence>MLCFAEFITIGNLILKRILVVAVTAGILTACAGQQPVRKLGPACDTDVAITKEKVGVSSSYYVENNNQQQSATGLIQVNYRPDSASGLSATTRYSFDLQPGEITKLDTWEANAFPELQFMRCNYYQ</sequence>
<protein>
    <submittedName>
        <fullName evidence="1">Uncharacterized protein</fullName>
    </submittedName>
</protein>
<organism evidence="1 2">
    <name type="scientific">Vibrio comitans NBRC 102076</name>
    <dbReference type="NCBI Taxonomy" id="1219078"/>
    <lineage>
        <taxon>Bacteria</taxon>
        <taxon>Pseudomonadati</taxon>
        <taxon>Pseudomonadota</taxon>
        <taxon>Gammaproteobacteria</taxon>
        <taxon>Vibrionales</taxon>
        <taxon>Vibrionaceae</taxon>
        <taxon>Vibrio</taxon>
    </lineage>
</organism>
<comment type="caution">
    <text evidence="1">The sequence shown here is derived from an EMBL/GenBank/DDBJ whole genome shotgun (WGS) entry which is preliminary data.</text>
</comment>
<dbReference type="EMBL" id="BJLH01000010">
    <property type="protein sequence ID" value="GEA61271.1"/>
    <property type="molecule type" value="Genomic_DNA"/>
</dbReference>
<dbReference type="Proteomes" id="UP000318242">
    <property type="component" value="Unassembled WGS sequence"/>
</dbReference>
<dbReference type="AlphaFoldDB" id="A0A4Y3IP47"/>
<proteinExistence type="predicted"/>
<evidence type="ECO:0000313" key="2">
    <source>
        <dbReference type="Proteomes" id="UP000318242"/>
    </source>
</evidence>